<accession>A0A8J2Z6T9</accession>
<organism evidence="5 6">
    <name type="scientific">Cysteiniphilum litorale</name>
    <dbReference type="NCBI Taxonomy" id="2056700"/>
    <lineage>
        <taxon>Bacteria</taxon>
        <taxon>Pseudomonadati</taxon>
        <taxon>Pseudomonadota</taxon>
        <taxon>Gammaproteobacteria</taxon>
        <taxon>Thiotrichales</taxon>
        <taxon>Fastidiosibacteraceae</taxon>
        <taxon>Cysteiniphilum</taxon>
    </lineage>
</organism>
<gene>
    <name evidence="5" type="ORF">GCM10010995_26140</name>
</gene>
<feature type="signal peptide" evidence="3">
    <location>
        <begin position="1"/>
        <end position="22"/>
    </location>
</feature>
<comment type="caution">
    <text evidence="5">The sequence shown here is derived from an EMBL/GenBank/DDBJ whole genome shotgun (WGS) entry which is preliminary data.</text>
</comment>
<evidence type="ECO:0000256" key="3">
    <source>
        <dbReference type="SAM" id="SignalP"/>
    </source>
</evidence>
<dbReference type="SUPFAM" id="SSF54427">
    <property type="entry name" value="NTF2-like"/>
    <property type="match status" value="1"/>
</dbReference>
<dbReference type="PANTHER" id="PTHR41542">
    <property type="entry name" value="BLL5807 PROTEIN"/>
    <property type="match status" value="1"/>
</dbReference>
<feature type="chain" id="PRO_5035262435" evidence="3">
    <location>
        <begin position="23"/>
        <end position="275"/>
    </location>
</feature>
<reference evidence="5" key="1">
    <citation type="journal article" date="2014" name="Int. J. Syst. Evol. Microbiol.">
        <title>Complete genome sequence of Corynebacterium casei LMG S-19264T (=DSM 44701T), isolated from a smear-ripened cheese.</title>
        <authorList>
            <consortium name="US DOE Joint Genome Institute (JGI-PGF)"/>
            <person name="Walter F."/>
            <person name="Albersmeier A."/>
            <person name="Kalinowski J."/>
            <person name="Ruckert C."/>
        </authorList>
    </citation>
    <scope>NUCLEOTIDE SEQUENCE</scope>
    <source>
        <strain evidence="5">CGMCC 1.15758</strain>
    </source>
</reference>
<dbReference type="RefSeq" id="WP_150469096.1">
    <property type="nucleotide sequence ID" value="NZ_BMJS01000052.1"/>
</dbReference>
<feature type="transmembrane region" description="Helical" evidence="2">
    <location>
        <begin position="73"/>
        <end position="99"/>
    </location>
</feature>
<keyword evidence="6" id="KW-1185">Reference proteome</keyword>
<keyword evidence="2" id="KW-1133">Transmembrane helix</keyword>
<dbReference type="InterPro" id="IPR032710">
    <property type="entry name" value="NTF2-like_dom_sf"/>
</dbReference>
<feature type="compositionally biased region" description="Polar residues" evidence="1">
    <location>
        <begin position="33"/>
        <end position="54"/>
    </location>
</feature>
<feature type="region of interest" description="Disordered" evidence="1">
    <location>
        <begin position="32"/>
        <end position="54"/>
    </location>
</feature>
<dbReference type="EMBL" id="BMJS01000052">
    <property type="protein sequence ID" value="GGG07352.1"/>
    <property type="molecule type" value="Genomic_DNA"/>
</dbReference>
<keyword evidence="3" id="KW-0732">Signal</keyword>
<reference evidence="5" key="2">
    <citation type="submission" date="2020-09" db="EMBL/GenBank/DDBJ databases">
        <authorList>
            <person name="Sun Q."/>
            <person name="Zhou Y."/>
        </authorList>
    </citation>
    <scope>NUCLEOTIDE SEQUENCE</scope>
    <source>
        <strain evidence="5">CGMCC 1.15758</strain>
    </source>
</reference>
<protein>
    <submittedName>
        <fullName evidence="5">Transporter</fullName>
    </submittedName>
</protein>
<dbReference type="SMART" id="SM00978">
    <property type="entry name" value="Tim44"/>
    <property type="match status" value="1"/>
</dbReference>
<dbReference type="PANTHER" id="PTHR41542:SF1">
    <property type="entry name" value="BLL5807 PROTEIN"/>
    <property type="match status" value="1"/>
</dbReference>
<evidence type="ECO:0000256" key="1">
    <source>
        <dbReference type="SAM" id="MobiDB-lite"/>
    </source>
</evidence>
<keyword evidence="2" id="KW-0812">Transmembrane</keyword>
<dbReference type="AlphaFoldDB" id="A0A8J2Z6T9"/>
<evidence type="ECO:0000313" key="5">
    <source>
        <dbReference type="EMBL" id="GGG07352.1"/>
    </source>
</evidence>
<evidence type="ECO:0000313" key="6">
    <source>
        <dbReference type="Proteomes" id="UP000636949"/>
    </source>
</evidence>
<keyword evidence="2" id="KW-0472">Membrane</keyword>
<dbReference type="OrthoDB" id="5298777at2"/>
<dbReference type="Proteomes" id="UP000636949">
    <property type="component" value="Unassembled WGS sequence"/>
</dbReference>
<evidence type="ECO:0000256" key="2">
    <source>
        <dbReference type="SAM" id="Phobius"/>
    </source>
</evidence>
<feature type="domain" description="Tim44-like" evidence="4">
    <location>
        <begin position="145"/>
        <end position="274"/>
    </location>
</feature>
<dbReference type="InterPro" id="IPR007379">
    <property type="entry name" value="Tim44-like_dom"/>
</dbReference>
<evidence type="ECO:0000259" key="4">
    <source>
        <dbReference type="SMART" id="SM00978"/>
    </source>
</evidence>
<sequence>MLKKIGVIFSFMLLAMSGFQLAEAKRFGGGSSHGYSRSAPTQTHNSTAGSTAQTKGGMGTFGKILTALGLGALFAWLFSAHGMTGLLIVIALIALFVFFMRRKAMQQQMQNSNDNASPNQASPLHTAANAFTGNAQESATEHNHSAPVSNGIVNGQLADGTPETVFNHQALNLFNQLQALNNKEGLEKIRSYITEDLYHSVLNDIEHNDELAQFKDLSCKVMSCDRQANQYIASVMFVGQVKEDAHSDWQNFEEIWHFTRKDGEHLWQVAGVQQF</sequence>
<name>A0A8J2Z6T9_9GAMM</name>
<proteinExistence type="predicted"/>